<dbReference type="Proteomes" id="UP000260665">
    <property type="component" value="Unassembled WGS sequence"/>
</dbReference>
<sequence>MQFTIRSIDRSAAVSTFTLEASSRELALKAAAERGLRVLSVTGGSAIGLPGRRQRSSDFPVGQFSQELLTLLNAGLALVESIETLNEKETRSERKDILGKLVEDLFRGSSLSNALAQFPGTFPPLFVATVRASERTGGLPEALEKYVAYQSQLDTVKKKIISASIYPVLLMVVGTLVIAFLMGYVVPRFAKIFEDLGGEIPWMSRLLISWGHFAQNYGMALLVAIGLGIVALGYWLTRPQTPTHIVKALQRIPALGERIRIYQLARFYRSLGMLLRGGMPAVGSLELVSGLLPGALSQQLGIATQLIREGTPISQAMEKTGLTSAVSARMLRVGERTGQMGEMMERIALFYDSEISQWIDWFVKLFEPLLMAFIGLVVGFIVVVMYFPIFELAGSIR</sequence>
<evidence type="ECO:0000313" key="10">
    <source>
        <dbReference type="Proteomes" id="UP000260665"/>
    </source>
</evidence>
<dbReference type="InterPro" id="IPR042094">
    <property type="entry name" value="T2SS_GspF_sf"/>
</dbReference>
<dbReference type="PRINTS" id="PR00812">
    <property type="entry name" value="BCTERIALGSPF"/>
</dbReference>
<evidence type="ECO:0000256" key="4">
    <source>
        <dbReference type="ARBA" id="ARBA00022692"/>
    </source>
</evidence>
<evidence type="ECO:0000313" key="9">
    <source>
        <dbReference type="EMBL" id="RFO98115.1"/>
    </source>
</evidence>
<feature type="transmembrane region" description="Helical" evidence="7">
    <location>
        <begin position="217"/>
        <end position="237"/>
    </location>
</feature>
<accession>A0A3E1RFF5</accession>
<comment type="caution">
    <text evidence="9">The sequence shown here is derived from an EMBL/GenBank/DDBJ whole genome shotgun (WGS) entry which is preliminary data.</text>
</comment>
<dbReference type="GO" id="GO:0005886">
    <property type="term" value="C:plasma membrane"/>
    <property type="evidence" value="ECO:0007669"/>
    <property type="project" value="UniProtKB-SubCell"/>
</dbReference>
<evidence type="ECO:0000259" key="8">
    <source>
        <dbReference type="Pfam" id="PF00482"/>
    </source>
</evidence>
<keyword evidence="5 7" id="KW-1133">Transmembrane helix</keyword>
<feature type="transmembrane region" description="Helical" evidence="7">
    <location>
        <begin position="369"/>
        <end position="389"/>
    </location>
</feature>
<organism evidence="9 10">
    <name type="scientific">Rhodoferax lacus</name>
    <dbReference type="NCBI Taxonomy" id="2184758"/>
    <lineage>
        <taxon>Bacteria</taxon>
        <taxon>Pseudomonadati</taxon>
        <taxon>Pseudomonadota</taxon>
        <taxon>Betaproteobacteria</taxon>
        <taxon>Burkholderiales</taxon>
        <taxon>Comamonadaceae</taxon>
        <taxon>Rhodoferax</taxon>
    </lineage>
</organism>
<feature type="domain" description="Type II secretion system protein GspF" evidence="8">
    <location>
        <begin position="267"/>
        <end position="388"/>
    </location>
</feature>
<dbReference type="RefSeq" id="WP_117174727.1">
    <property type="nucleotide sequence ID" value="NZ_QFZK01000002.1"/>
</dbReference>
<dbReference type="Pfam" id="PF00482">
    <property type="entry name" value="T2SSF"/>
    <property type="match status" value="2"/>
</dbReference>
<evidence type="ECO:0000256" key="7">
    <source>
        <dbReference type="SAM" id="Phobius"/>
    </source>
</evidence>
<comment type="similarity">
    <text evidence="2">Belongs to the GSP F family.</text>
</comment>
<keyword evidence="3" id="KW-1003">Cell membrane</keyword>
<gene>
    <name evidence="9" type="ORF">DIC66_05185</name>
</gene>
<evidence type="ECO:0000256" key="3">
    <source>
        <dbReference type="ARBA" id="ARBA00022475"/>
    </source>
</evidence>
<dbReference type="EMBL" id="QFZK01000002">
    <property type="protein sequence ID" value="RFO98115.1"/>
    <property type="molecule type" value="Genomic_DNA"/>
</dbReference>
<keyword evidence="10" id="KW-1185">Reference proteome</keyword>
<protein>
    <submittedName>
        <fullName evidence="9">Type II secretion system protein</fullName>
    </submittedName>
</protein>
<comment type="subcellular location">
    <subcellularLocation>
        <location evidence="1">Cell membrane</location>
        <topology evidence="1">Multi-pass membrane protein</topology>
    </subcellularLocation>
</comment>
<name>A0A3E1RFF5_9BURK</name>
<dbReference type="OrthoDB" id="9805682at2"/>
<keyword evidence="4 7" id="KW-0812">Transmembrane</keyword>
<dbReference type="AlphaFoldDB" id="A0A3E1RFF5"/>
<evidence type="ECO:0000256" key="5">
    <source>
        <dbReference type="ARBA" id="ARBA00022989"/>
    </source>
</evidence>
<feature type="transmembrane region" description="Helical" evidence="7">
    <location>
        <begin position="165"/>
        <end position="186"/>
    </location>
</feature>
<reference evidence="9 10" key="1">
    <citation type="submission" date="2018-05" db="EMBL/GenBank/DDBJ databases">
        <title>Rhodoferax soyangensis sp.nov., isolated from an oligotrophic freshwater lake.</title>
        <authorList>
            <person name="Park M."/>
        </authorList>
    </citation>
    <scope>NUCLEOTIDE SEQUENCE [LARGE SCALE GENOMIC DNA]</scope>
    <source>
        <strain evidence="9 10">IMCC26218</strain>
    </source>
</reference>
<dbReference type="PANTHER" id="PTHR30012:SF0">
    <property type="entry name" value="TYPE II SECRETION SYSTEM PROTEIN F-RELATED"/>
    <property type="match status" value="1"/>
</dbReference>
<evidence type="ECO:0000256" key="2">
    <source>
        <dbReference type="ARBA" id="ARBA00005745"/>
    </source>
</evidence>
<proteinExistence type="inferred from homology"/>
<dbReference type="InterPro" id="IPR003004">
    <property type="entry name" value="GspF/PilC"/>
</dbReference>
<keyword evidence="6 7" id="KW-0472">Membrane</keyword>
<feature type="domain" description="Type II secretion system protein GspF" evidence="8">
    <location>
        <begin position="64"/>
        <end position="187"/>
    </location>
</feature>
<dbReference type="InterPro" id="IPR018076">
    <property type="entry name" value="T2SS_GspF_dom"/>
</dbReference>
<evidence type="ECO:0000256" key="6">
    <source>
        <dbReference type="ARBA" id="ARBA00023136"/>
    </source>
</evidence>
<evidence type="ECO:0000256" key="1">
    <source>
        <dbReference type="ARBA" id="ARBA00004651"/>
    </source>
</evidence>
<dbReference type="Gene3D" id="1.20.81.30">
    <property type="entry name" value="Type II secretion system (T2SS), domain F"/>
    <property type="match status" value="2"/>
</dbReference>
<dbReference type="PANTHER" id="PTHR30012">
    <property type="entry name" value="GENERAL SECRETION PATHWAY PROTEIN"/>
    <property type="match status" value="1"/>
</dbReference>